<sequence>MDKINRLVYGILLLLALYSSTTYAALESREPFGATQYTLEFSKWNETKNYSGGRDNMSSSTYSSGVTVEILNIVTDSNDSSRWLITYKASGYISAYCRSVDSSYGASARTSINGSTIQGNVSTSSGSDSYRESVSYDGSATTISVSKGENPMRIYVKVRTYSRTYLISTTREQTKIINMNNSPHLSAQIDRNYMNGKDSQSITVSGQGWDIEQDSIVITAELDGITRTKIIDNPKATMGQENDYTFTFLLSEYPNDIIKTLKVTVRDYYEDTSYTSFTIYIDRIDPQVTTQNDVKIKGGEYVSVTPTEQSDIYLLRNDRPYLLYSDVLSAVNEDKGIAIGNCSTKTNLSVPTTLLEGSYRLFSVDNGKNVSQPSENIVMVDNSVPEKVNIFIEGNTIRLVYDEVLKPSIPSKDDFILPRENIISSSVCILADEDNVDYEFIFDDYEGDEKYAERFVFSAFDNSMFTNTNGIPDIIGKTASTKSSFHEVGRYTLEYQAQDTPVPGNENRFNNYRKWGNKNLIQLLVHRRPLANLTINASLSNDKWIINGVNGTGYDLDHMDMANKGIQDDMYEWKKMNDSQYTPGIIPNTVAAVEGGKDVEYVVKYKVQDIEGVWSEPVIFIISADPPIEIEASLKSEDSKFSISSIPASENLVAYDVKTIFNKLHYLDMALYNSSNSIVIDLTRRQSSNTSYVSQNGNKFYWVDKVINIPATLADGTYKFIVKATDASNSLKTKEKEFSVTVDTPINLQSSMTDLDGGSEAIIPATTSIYANEVNVILFYGTPYATSLDMSIASNNGTTKYWTAKKGIAETIPEGYYKARFTARTPNGNVEYLTKDFYLNQLKIVDMTLWGEWNYWRGQVNLFGKQLVNMPHRFLSYEKVHIETEIKGNPDQVYVRFSPELEAMIFTNQYGHTYHYSDHIGYTVNFPLTMTSSDGENYKAEYILPLAKSTMNDEDTRLGGQYWVEVTATKGSTTKTMRIDDIDITGNTLDKIYIQPE</sequence>
<evidence type="ECO:0000313" key="2">
    <source>
        <dbReference type="EMBL" id="QUI25922.1"/>
    </source>
</evidence>
<feature type="chain" id="PRO_5039042084" evidence="1">
    <location>
        <begin position="25"/>
        <end position="997"/>
    </location>
</feature>
<dbReference type="AlphaFoldDB" id="A0A8J8MQC8"/>
<gene>
    <name evidence="2" type="ORF">HZI73_26275</name>
</gene>
<keyword evidence="3" id="KW-1185">Reference proteome</keyword>
<keyword evidence="2" id="KW-0614">Plasmid</keyword>
<protein>
    <submittedName>
        <fullName evidence="2">Uncharacterized protein</fullName>
    </submittedName>
</protein>
<feature type="signal peptide" evidence="1">
    <location>
        <begin position="1"/>
        <end position="24"/>
    </location>
</feature>
<evidence type="ECO:0000313" key="3">
    <source>
        <dbReference type="Proteomes" id="UP000683246"/>
    </source>
</evidence>
<accession>A0A8J8MQC8</accession>
<dbReference type="Gene3D" id="2.60.40.10">
    <property type="entry name" value="Immunoglobulins"/>
    <property type="match status" value="1"/>
</dbReference>
<keyword evidence="1" id="KW-0732">Signal</keyword>
<evidence type="ECO:0000256" key="1">
    <source>
        <dbReference type="SAM" id="SignalP"/>
    </source>
</evidence>
<dbReference type="EMBL" id="CP058650">
    <property type="protein sequence ID" value="QUI25922.1"/>
    <property type="molecule type" value="Genomic_DNA"/>
</dbReference>
<name>A0A8J8MQC8_9FIRM</name>
<geneLocation type="plasmid" evidence="2 3">
    <name>pVpro</name>
</geneLocation>
<reference evidence="2" key="1">
    <citation type="submission" date="2020-07" db="EMBL/GenBank/DDBJ databases">
        <title>Vallitalea pronyensis genome.</title>
        <authorList>
            <person name="Postec A."/>
        </authorList>
    </citation>
    <scope>NUCLEOTIDE SEQUENCE</scope>
    <source>
        <strain evidence="2">FatNI3</strain>
        <plasmid evidence="2">pVpro</plasmid>
    </source>
</reference>
<dbReference type="InterPro" id="IPR013783">
    <property type="entry name" value="Ig-like_fold"/>
</dbReference>
<dbReference type="Proteomes" id="UP000683246">
    <property type="component" value="Plasmid pVpro"/>
</dbReference>
<dbReference type="KEGG" id="vpy:HZI73_26275"/>
<dbReference type="RefSeq" id="WP_212698955.1">
    <property type="nucleotide sequence ID" value="NZ_CP058650.1"/>
</dbReference>
<organism evidence="2 3">
    <name type="scientific">Vallitalea pronyensis</name>
    <dbReference type="NCBI Taxonomy" id="1348613"/>
    <lineage>
        <taxon>Bacteria</taxon>
        <taxon>Bacillati</taxon>
        <taxon>Bacillota</taxon>
        <taxon>Clostridia</taxon>
        <taxon>Lachnospirales</taxon>
        <taxon>Vallitaleaceae</taxon>
        <taxon>Vallitalea</taxon>
    </lineage>
</organism>
<proteinExistence type="predicted"/>